<reference evidence="3" key="1">
    <citation type="submission" date="2016-11" db="EMBL/GenBank/DDBJ databases">
        <authorList>
            <person name="Shukria A."/>
            <person name="Stevens D.C."/>
        </authorList>
    </citation>
    <scope>NUCLEOTIDE SEQUENCE [LARGE SCALE GENOMIC DNA]</scope>
    <source>
        <strain evidence="3">Cbfe23</strain>
    </source>
</reference>
<dbReference type="EMBL" id="MPIN01000006">
    <property type="protein sequence ID" value="OJH38190.1"/>
    <property type="molecule type" value="Genomic_DNA"/>
</dbReference>
<dbReference type="AlphaFoldDB" id="A0A1L9B7H0"/>
<gene>
    <name evidence="2" type="ORF">BON30_23870</name>
</gene>
<name>A0A1L9B7H0_9BACT</name>
<protein>
    <submittedName>
        <fullName evidence="2">Uncharacterized protein</fullName>
    </submittedName>
</protein>
<accession>A0A1L9B7H0</accession>
<evidence type="ECO:0000313" key="2">
    <source>
        <dbReference type="EMBL" id="OJH38190.1"/>
    </source>
</evidence>
<keyword evidence="1" id="KW-0732">Signal</keyword>
<reference evidence="2 3" key="2">
    <citation type="submission" date="2016-12" db="EMBL/GenBank/DDBJ databases">
        <title>Draft Genome Sequence of Cystobacter ferrugineus Strain Cbfe23.</title>
        <authorList>
            <person name="Akbar S."/>
            <person name="Dowd S.E."/>
            <person name="Stevens D.C."/>
        </authorList>
    </citation>
    <scope>NUCLEOTIDE SEQUENCE [LARGE SCALE GENOMIC DNA]</scope>
    <source>
        <strain evidence="2 3">Cbfe23</strain>
    </source>
</reference>
<dbReference type="OrthoDB" id="5497962at2"/>
<proteinExistence type="predicted"/>
<sequence length="364" mass="39517">MTGAALVLLALLSAPPAARPPTGEWLREHCRMGAADPQNPWALAHGLLSESRSFRARDGRSAVQVIVSDFLRREGSSPGADLRFDPATANGTPVEPHPHLLVKSLLLAGLAPSHSFRAAWGPITLGALVEDLKRDFRRDSALSPEGAWTLDALSHALPPGASFMTRDGATVRLDAVMDEALALLEREEAELLAGMKAGLPQVPKRHQGIYAHPCGGLHLVQAVLAHARHPAVRAAWGSRLDTQVDLLLYRLASESRQYDAALTSTLPAHRLPVLLQMMKFYGHWLETLGRYRDETGWTPTPAQLQAIQQAGALLDGAVRRLDASGVWRNRDALKAASPSLFLDLLGDTCHAARGWHDWRRTLGG</sequence>
<feature type="signal peptide" evidence="1">
    <location>
        <begin position="1"/>
        <end position="19"/>
    </location>
</feature>
<evidence type="ECO:0000313" key="3">
    <source>
        <dbReference type="Proteomes" id="UP000182229"/>
    </source>
</evidence>
<organism evidence="2 3">
    <name type="scientific">Cystobacter ferrugineus</name>
    <dbReference type="NCBI Taxonomy" id="83449"/>
    <lineage>
        <taxon>Bacteria</taxon>
        <taxon>Pseudomonadati</taxon>
        <taxon>Myxococcota</taxon>
        <taxon>Myxococcia</taxon>
        <taxon>Myxococcales</taxon>
        <taxon>Cystobacterineae</taxon>
        <taxon>Archangiaceae</taxon>
        <taxon>Cystobacter</taxon>
    </lineage>
</organism>
<evidence type="ECO:0000256" key="1">
    <source>
        <dbReference type="SAM" id="SignalP"/>
    </source>
</evidence>
<dbReference type="Proteomes" id="UP000182229">
    <property type="component" value="Unassembled WGS sequence"/>
</dbReference>
<comment type="caution">
    <text evidence="2">The sequence shown here is derived from an EMBL/GenBank/DDBJ whole genome shotgun (WGS) entry which is preliminary data.</text>
</comment>
<dbReference type="STRING" id="83449.BON30_23870"/>
<feature type="chain" id="PRO_5013358600" evidence="1">
    <location>
        <begin position="20"/>
        <end position="364"/>
    </location>
</feature>
<dbReference type="RefSeq" id="WP_071900698.1">
    <property type="nucleotide sequence ID" value="NZ_MPIN01000006.1"/>
</dbReference>
<keyword evidence="3" id="KW-1185">Reference proteome</keyword>